<dbReference type="EMBL" id="MTKO01000028">
    <property type="protein sequence ID" value="RWX47722.1"/>
    <property type="molecule type" value="Genomic_DNA"/>
</dbReference>
<gene>
    <name evidence="1" type="ORF">H206_06959</name>
</gene>
<sequence>MFPLIHLKLTDENASLRVWYFHGILIPRYKIVEFKKTGGRTRWPSSELLTPYFYRPCDI</sequence>
<dbReference type="Proteomes" id="UP000287853">
    <property type="component" value="Unassembled WGS sequence"/>
</dbReference>
<dbReference type="AlphaFoldDB" id="A0A444J3S5"/>
<evidence type="ECO:0000313" key="2">
    <source>
        <dbReference type="Proteomes" id="UP000287853"/>
    </source>
</evidence>
<comment type="caution">
    <text evidence="1">The sequence shown here is derived from an EMBL/GenBank/DDBJ whole genome shotgun (WGS) entry which is preliminary data.</text>
</comment>
<proteinExistence type="predicted"/>
<reference evidence="1 2" key="1">
    <citation type="submission" date="2017-01" db="EMBL/GenBank/DDBJ databases">
        <title>The cable genome- insights into the physiology and evolution of filamentous bacteria capable of sulfide oxidation via long distance electron transfer.</title>
        <authorList>
            <person name="Schreiber L."/>
            <person name="Bjerg J.T."/>
            <person name="Boggild A."/>
            <person name="Van De Vossenberg J."/>
            <person name="Meysman F."/>
            <person name="Nielsen L.P."/>
            <person name="Schramm A."/>
            <person name="Kjeldsen K.U."/>
        </authorList>
    </citation>
    <scope>NUCLEOTIDE SEQUENCE [LARGE SCALE GENOMIC DNA]</scope>
    <source>
        <strain evidence="1">MCF</strain>
    </source>
</reference>
<protein>
    <submittedName>
        <fullName evidence="1">Uncharacterized protein</fullName>
    </submittedName>
</protein>
<keyword evidence="2" id="KW-1185">Reference proteome</keyword>
<organism evidence="1 2">
    <name type="scientific">Candidatus Electrothrix aarhusensis</name>
    <dbReference type="NCBI Taxonomy" id="1859131"/>
    <lineage>
        <taxon>Bacteria</taxon>
        <taxon>Pseudomonadati</taxon>
        <taxon>Thermodesulfobacteriota</taxon>
        <taxon>Desulfobulbia</taxon>
        <taxon>Desulfobulbales</taxon>
        <taxon>Desulfobulbaceae</taxon>
        <taxon>Candidatus Electrothrix</taxon>
    </lineage>
</organism>
<accession>A0A444J3S5</accession>
<name>A0A444J3S5_9BACT</name>
<evidence type="ECO:0000313" key="1">
    <source>
        <dbReference type="EMBL" id="RWX47722.1"/>
    </source>
</evidence>